<accession>A0A8J2JPL1</accession>
<evidence type="ECO:0000313" key="2">
    <source>
        <dbReference type="Proteomes" id="UP000708208"/>
    </source>
</evidence>
<name>A0A8J2JPL1_9HEXA</name>
<comment type="caution">
    <text evidence="1">The sequence shown here is derived from an EMBL/GenBank/DDBJ whole genome shotgun (WGS) entry which is preliminary data.</text>
</comment>
<proteinExistence type="predicted"/>
<dbReference type="Proteomes" id="UP000708208">
    <property type="component" value="Unassembled WGS sequence"/>
</dbReference>
<feature type="non-terminal residue" evidence="1">
    <location>
        <position position="44"/>
    </location>
</feature>
<gene>
    <name evidence="1" type="ORF">AFUS01_LOCUS13594</name>
</gene>
<dbReference type="EMBL" id="CAJVCH010111372">
    <property type="protein sequence ID" value="CAG7724582.1"/>
    <property type="molecule type" value="Genomic_DNA"/>
</dbReference>
<dbReference type="AlphaFoldDB" id="A0A8J2JPL1"/>
<keyword evidence="2" id="KW-1185">Reference proteome</keyword>
<sequence>MEIIEPRMLTKWAAGWKALDSPEPAIPISDLSLQQRVVLDQVKQ</sequence>
<organism evidence="1 2">
    <name type="scientific">Allacma fusca</name>
    <dbReference type="NCBI Taxonomy" id="39272"/>
    <lineage>
        <taxon>Eukaryota</taxon>
        <taxon>Metazoa</taxon>
        <taxon>Ecdysozoa</taxon>
        <taxon>Arthropoda</taxon>
        <taxon>Hexapoda</taxon>
        <taxon>Collembola</taxon>
        <taxon>Symphypleona</taxon>
        <taxon>Sminthuridae</taxon>
        <taxon>Allacma</taxon>
    </lineage>
</organism>
<evidence type="ECO:0000313" key="1">
    <source>
        <dbReference type="EMBL" id="CAG7724582.1"/>
    </source>
</evidence>
<reference evidence="1" key="1">
    <citation type="submission" date="2021-06" db="EMBL/GenBank/DDBJ databases">
        <authorList>
            <person name="Hodson N. C."/>
            <person name="Mongue J. A."/>
            <person name="Jaron S. K."/>
        </authorList>
    </citation>
    <scope>NUCLEOTIDE SEQUENCE</scope>
</reference>
<protein>
    <submittedName>
        <fullName evidence="1">Uncharacterized protein</fullName>
    </submittedName>
</protein>